<evidence type="ECO:0000259" key="3">
    <source>
        <dbReference type="Pfam" id="PF23647"/>
    </source>
</evidence>
<protein>
    <recommendedName>
        <fullName evidence="6">DUF974-domain-containing protein</fullName>
    </recommendedName>
</protein>
<feature type="domain" description="Trafficking protein particle complex subunit 13 middle" evidence="3">
    <location>
        <begin position="192"/>
        <end position="343"/>
    </location>
</feature>
<reference evidence="5" key="1">
    <citation type="journal article" date="2011" name="Proc. Natl. Acad. Sci. U.S.A.">
        <title>Obligate biotrophy features unraveled by the genomic analysis of rust fungi.</title>
        <authorList>
            <person name="Duplessis S."/>
            <person name="Cuomo C.A."/>
            <person name="Lin Y.-C."/>
            <person name="Aerts A."/>
            <person name="Tisserant E."/>
            <person name="Veneault-Fourrey C."/>
            <person name="Joly D.L."/>
            <person name="Hacquard S."/>
            <person name="Amselem J."/>
            <person name="Cantarel B.L."/>
            <person name="Chiu R."/>
            <person name="Coutinho P.M."/>
            <person name="Feau N."/>
            <person name="Field M."/>
            <person name="Frey P."/>
            <person name="Gelhaye E."/>
            <person name="Goldberg J."/>
            <person name="Grabherr M.G."/>
            <person name="Kodira C.D."/>
            <person name="Kohler A."/>
            <person name="Kuees U."/>
            <person name="Lindquist E.A."/>
            <person name="Lucas S.M."/>
            <person name="Mago R."/>
            <person name="Mauceli E."/>
            <person name="Morin E."/>
            <person name="Murat C."/>
            <person name="Pangilinan J.L."/>
            <person name="Park R."/>
            <person name="Pearson M."/>
            <person name="Quesneville H."/>
            <person name="Rouhier N."/>
            <person name="Sakthikumar S."/>
            <person name="Salamov A.A."/>
            <person name="Schmutz J."/>
            <person name="Selles B."/>
            <person name="Shapiro H."/>
            <person name="Tanguay P."/>
            <person name="Tuskan G.A."/>
            <person name="Henrissat B."/>
            <person name="Van de Peer Y."/>
            <person name="Rouze P."/>
            <person name="Ellis J.G."/>
            <person name="Dodds P.N."/>
            <person name="Schein J.E."/>
            <person name="Zhong S."/>
            <person name="Hamelin R.C."/>
            <person name="Grigoriev I.V."/>
            <person name="Szabo L.J."/>
            <person name="Martin F."/>
        </authorList>
    </citation>
    <scope>NUCLEOTIDE SEQUENCE [LARGE SCALE GENOMIC DNA]</scope>
    <source>
        <strain evidence="5">98AG31 / pathotype 3-4-7</strain>
    </source>
</reference>
<dbReference type="InterPro" id="IPR055427">
    <property type="entry name" value="TRAPPC13_N"/>
</dbReference>
<dbReference type="Pfam" id="PF23647">
    <property type="entry name" value="TRAPPC13_M"/>
    <property type="match status" value="1"/>
</dbReference>
<feature type="domain" description="Trafficking protein particle complex subunit 13 N-terminal" evidence="2">
    <location>
        <begin position="19"/>
        <end position="188"/>
    </location>
</feature>
<keyword evidence="5" id="KW-1185">Reference proteome</keyword>
<dbReference type="AlphaFoldDB" id="F4RBH2"/>
<evidence type="ECO:0000313" key="5">
    <source>
        <dbReference type="Proteomes" id="UP000001072"/>
    </source>
</evidence>
<evidence type="ECO:0000259" key="2">
    <source>
        <dbReference type="Pfam" id="PF06159"/>
    </source>
</evidence>
<proteinExistence type="predicted"/>
<dbReference type="OrthoDB" id="10250284at2759"/>
<feature type="region of interest" description="Disordered" evidence="1">
    <location>
        <begin position="462"/>
        <end position="492"/>
    </location>
</feature>
<dbReference type="GO" id="GO:1990072">
    <property type="term" value="C:TRAPPIII protein complex"/>
    <property type="evidence" value="ECO:0007669"/>
    <property type="project" value="TreeGrafter"/>
</dbReference>
<sequence length="592" mass="66396">MSNPSIPQSNQNIPTSQHHLLSLKVLRAARPTFKQPPLHPTINPINPSNSISTITFESAPKSSTLTLPDSFGVIYLGQTFHGLLSVQYEGNQLDSIVENVALKVELHTASHKAFLDEIKTHQIGFGQNGLELSVKHEIKELGLHTLVCTVFYDQIQSVNSQDLDPTNPSPDPTVRVPRSFRKVYKFQVLNPLSVKTKVLVPSSAQPSFQTSPLPSTINAIFSPTIREQLYLEVQIQNQSTQPIIFQHVKLIPPQAETNPEEEAEEDKLEYLDLNLDSKTNLLSNSLTHLSTNDSNQFLFLIISQSVNPSSLKKPIQILGRLEISWNSMMGESGRLMTNPLTRKRLPGPIPSIPNWKPEETRFNRFESIKFDLLIESLNESSNIKVGIPFKVIYLINLSSLPILENPSSWVLVFQHLSIDDDHSSIEVDQTPTNLSNVSSNPDWSLKESLVSFSSNLLSNTSTKRSSTIETKSPNKSTWNDPPQKPNRWTLNGNFKPNSLTTDLSTPRPLIRKDQIRSDQVGMVRLGPDQVRVSEIGLENRVSVEYLALEDGLKALGGIRLVLEELNDDTEERSRRSVVVGEWNETGYVWCKL</sequence>
<dbReference type="InParanoid" id="F4RBH2"/>
<gene>
    <name evidence="4" type="ORF">MELLADRAFT_94429</name>
</gene>
<dbReference type="GeneID" id="18936879"/>
<dbReference type="Pfam" id="PF06159">
    <property type="entry name" value="TRAPPC13_N"/>
    <property type="match status" value="1"/>
</dbReference>
<organism evidence="5">
    <name type="scientific">Melampsora larici-populina (strain 98AG31 / pathotype 3-4-7)</name>
    <name type="common">Poplar leaf rust fungus</name>
    <dbReference type="NCBI Taxonomy" id="747676"/>
    <lineage>
        <taxon>Eukaryota</taxon>
        <taxon>Fungi</taxon>
        <taxon>Dikarya</taxon>
        <taxon>Basidiomycota</taxon>
        <taxon>Pucciniomycotina</taxon>
        <taxon>Pucciniomycetes</taxon>
        <taxon>Pucciniales</taxon>
        <taxon>Melampsoraceae</taxon>
        <taxon>Melampsora</taxon>
    </lineage>
</organism>
<evidence type="ECO:0000256" key="1">
    <source>
        <dbReference type="SAM" id="MobiDB-lite"/>
    </source>
</evidence>
<name>F4RBH2_MELLP</name>
<dbReference type="KEGG" id="mlr:MELLADRAFT_94429"/>
<dbReference type="VEuPathDB" id="FungiDB:MELLADRAFT_94429"/>
<evidence type="ECO:0000313" key="4">
    <source>
        <dbReference type="EMBL" id="EGG10361.1"/>
    </source>
</evidence>
<dbReference type="HOGENOM" id="CLU_460843_0_0_1"/>
<dbReference type="EMBL" id="GL883095">
    <property type="protein sequence ID" value="EGG10361.1"/>
    <property type="molecule type" value="Genomic_DNA"/>
</dbReference>
<feature type="compositionally biased region" description="Polar residues" evidence="1">
    <location>
        <begin position="468"/>
        <end position="492"/>
    </location>
</feature>
<dbReference type="InterPro" id="IPR055429">
    <property type="entry name" value="TRAPPC13_M"/>
</dbReference>
<dbReference type="PANTHER" id="PTHR13134:SF3">
    <property type="entry name" value="TRAFFICKING PROTEIN PARTICLE COMPLEX SUBUNIT 13"/>
    <property type="match status" value="1"/>
</dbReference>
<dbReference type="RefSeq" id="XP_007406662.1">
    <property type="nucleotide sequence ID" value="XM_007406600.1"/>
</dbReference>
<dbReference type="eggNOG" id="KOG2625">
    <property type="taxonomic scope" value="Eukaryota"/>
</dbReference>
<dbReference type="PANTHER" id="PTHR13134">
    <property type="entry name" value="TRAFFICKING PROTEIN PARTICLE COMPLEX SUBUNIT 13"/>
    <property type="match status" value="1"/>
</dbReference>
<dbReference type="Proteomes" id="UP000001072">
    <property type="component" value="Unassembled WGS sequence"/>
</dbReference>
<accession>F4RBH2</accession>
<dbReference type="InterPro" id="IPR010378">
    <property type="entry name" value="TRAPPC13"/>
</dbReference>
<evidence type="ECO:0008006" key="6">
    <source>
        <dbReference type="Google" id="ProtNLM"/>
    </source>
</evidence>
<dbReference type="STRING" id="747676.F4RBH2"/>